<dbReference type="InterPro" id="IPR028987">
    <property type="entry name" value="ATP_synth_B-like_membr_sf"/>
</dbReference>
<keyword evidence="2 13" id="KW-0813">Transport</keyword>
<protein>
    <recommendedName>
        <fullName evidence="13">ATP synthase subunit b</fullName>
    </recommendedName>
    <alternativeName>
        <fullName evidence="13">ATP synthase F(0) sector subunit b</fullName>
    </alternativeName>
    <alternativeName>
        <fullName evidence="13">ATPase subunit I</fullName>
    </alternativeName>
    <alternativeName>
        <fullName evidence="13">F-type ATPase subunit b</fullName>
        <shortName evidence="13">F-ATPase subunit b</shortName>
    </alternativeName>
</protein>
<dbReference type="GO" id="GO:0005886">
    <property type="term" value="C:plasma membrane"/>
    <property type="evidence" value="ECO:0007669"/>
    <property type="project" value="UniProtKB-SubCell"/>
</dbReference>
<comment type="function">
    <text evidence="11 13">F(1)F(0) ATP synthase produces ATP from ADP in the presence of a proton or sodium gradient. F-type ATPases consist of two structural domains, F(1) containing the extramembraneous catalytic core and F(0) containing the membrane proton channel, linked together by a central stalk and a peripheral stalk. During catalysis, ATP synthesis in the catalytic domain of F(1) is coupled via a rotary mechanism of the central stalk subunits to proton translocation.</text>
</comment>
<feature type="coiled-coil region" evidence="15">
    <location>
        <begin position="65"/>
        <end position="151"/>
    </location>
</feature>
<dbReference type="GO" id="GO:0046933">
    <property type="term" value="F:proton-transporting ATP synthase activity, rotational mechanism"/>
    <property type="evidence" value="ECO:0007669"/>
    <property type="project" value="UniProtKB-UniRule"/>
</dbReference>
<dbReference type="Pfam" id="PF00430">
    <property type="entry name" value="ATP-synt_B"/>
    <property type="match status" value="1"/>
</dbReference>
<dbReference type="EMBL" id="DVLF01000164">
    <property type="protein sequence ID" value="HIT50404.1"/>
    <property type="molecule type" value="Genomic_DNA"/>
</dbReference>
<dbReference type="InterPro" id="IPR005864">
    <property type="entry name" value="ATP_synth_F0_bsu_bac"/>
</dbReference>
<dbReference type="HAMAP" id="MF_01398">
    <property type="entry name" value="ATP_synth_b_bprime"/>
    <property type="match status" value="1"/>
</dbReference>
<sequence>MNEILDKIAEAVNSCLGPLTNLQIKGSDVRDLLIQLCATILLFVVVRFFLWKPITDILEKRRKAIDAALASAKESSLAAKQLENELSSQLSSAKEQIRQLLLQAEKDGNAKREQIIAEAKMEAQRRMENLEAELELEKNKMENQIRSEIVEIAFAAAEKIVAKEIDQKQYLDVVDEILKGAD</sequence>
<keyword evidence="8 13" id="KW-0406">Ion transport</keyword>
<dbReference type="Proteomes" id="UP000886758">
    <property type="component" value="Unassembled WGS sequence"/>
</dbReference>
<evidence type="ECO:0000256" key="12">
    <source>
        <dbReference type="ARBA" id="ARBA00037847"/>
    </source>
</evidence>
<evidence type="ECO:0000256" key="7">
    <source>
        <dbReference type="ARBA" id="ARBA00022989"/>
    </source>
</evidence>
<evidence type="ECO:0000313" key="16">
    <source>
        <dbReference type="EMBL" id="HIT50404.1"/>
    </source>
</evidence>
<keyword evidence="7 13" id="KW-1133">Transmembrane helix</keyword>
<dbReference type="PANTHER" id="PTHR33445">
    <property type="entry name" value="ATP SYNTHASE SUBUNIT B', CHLOROPLASTIC"/>
    <property type="match status" value="1"/>
</dbReference>
<keyword evidence="3 13" id="KW-1003">Cell membrane</keyword>
<evidence type="ECO:0000256" key="11">
    <source>
        <dbReference type="ARBA" id="ARBA00025198"/>
    </source>
</evidence>
<name>A0A9D1KKJ3_9MOLU</name>
<dbReference type="NCBIfam" id="TIGR01144">
    <property type="entry name" value="ATP_synt_b"/>
    <property type="match status" value="1"/>
</dbReference>
<proteinExistence type="inferred from homology"/>
<reference evidence="16" key="2">
    <citation type="journal article" date="2021" name="PeerJ">
        <title>Extensive microbial diversity within the chicken gut microbiome revealed by metagenomics and culture.</title>
        <authorList>
            <person name="Gilroy R."/>
            <person name="Ravi A."/>
            <person name="Getino M."/>
            <person name="Pursley I."/>
            <person name="Horton D.L."/>
            <person name="Alikhan N.F."/>
            <person name="Baker D."/>
            <person name="Gharbi K."/>
            <person name="Hall N."/>
            <person name="Watson M."/>
            <person name="Adriaenssens E.M."/>
            <person name="Foster-Nyarko E."/>
            <person name="Jarju S."/>
            <person name="Secka A."/>
            <person name="Antonio M."/>
            <person name="Oren A."/>
            <person name="Chaudhuri R.R."/>
            <person name="La Ragione R."/>
            <person name="Hildebrand F."/>
            <person name="Pallen M.J."/>
        </authorList>
    </citation>
    <scope>NUCLEOTIDE SEQUENCE</scope>
    <source>
        <strain evidence="16">ChiW17-6978</strain>
    </source>
</reference>
<dbReference type="SUPFAM" id="SSF81573">
    <property type="entry name" value="F1F0 ATP synthase subunit B, membrane domain"/>
    <property type="match status" value="1"/>
</dbReference>
<gene>
    <name evidence="13 16" type="primary">atpF</name>
    <name evidence="16" type="ORF">IAD46_05195</name>
</gene>
<evidence type="ECO:0000256" key="3">
    <source>
        <dbReference type="ARBA" id="ARBA00022475"/>
    </source>
</evidence>
<evidence type="ECO:0000256" key="8">
    <source>
        <dbReference type="ARBA" id="ARBA00023065"/>
    </source>
</evidence>
<keyword evidence="9 13" id="KW-0472">Membrane</keyword>
<dbReference type="AlphaFoldDB" id="A0A9D1KKJ3"/>
<keyword evidence="6 13" id="KW-0375">Hydrogen ion transport</keyword>
<comment type="function">
    <text evidence="13">Component of the F(0) channel, it forms part of the peripheral stalk, linking F(1) to F(0).</text>
</comment>
<keyword evidence="5 13" id="KW-0812">Transmembrane</keyword>
<evidence type="ECO:0000256" key="5">
    <source>
        <dbReference type="ARBA" id="ARBA00022692"/>
    </source>
</evidence>
<dbReference type="CDD" id="cd06503">
    <property type="entry name" value="ATP-synt_Fo_b"/>
    <property type="match status" value="1"/>
</dbReference>
<keyword evidence="4 13" id="KW-0138">CF(0)</keyword>
<evidence type="ECO:0000256" key="15">
    <source>
        <dbReference type="SAM" id="Coils"/>
    </source>
</evidence>
<evidence type="ECO:0000256" key="6">
    <source>
        <dbReference type="ARBA" id="ARBA00022781"/>
    </source>
</evidence>
<accession>A0A9D1KKJ3</accession>
<dbReference type="GO" id="GO:0045259">
    <property type="term" value="C:proton-transporting ATP synthase complex"/>
    <property type="evidence" value="ECO:0007669"/>
    <property type="project" value="UniProtKB-KW"/>
</dbReference>
<comment type="subunit">
    <text evidence="13">F-type ATPases have 2 components, F(1) - the catalytic core - and F(0) - the membrane proton channel. F(1) has five subunits: alpha(3), beta(3), gamma(1), delta(1), epsilon(1). F(0) has three main subunits: a(1), b(2) and c(10-14). The alpha and beta chains form an alternating ring which encloses part of the gamma chain. F(1) is attached to F(0) by a central stalk formed by the gamma and epsilon chains, while a peripheral stalk is formed by the delta and b chains.</text>
</comment>
<evidence type="ECO:0000256" key="14">
    <source>
        <dbReference type="RuleBase" id="RU003848"/>
    </source>
</evidence>
<dbReference type="GO" id="GO:0046961">
    <property type="term" value="F:proton-transporting ATPase activity, rotational mechanism"/>
    <property type="evidence" value="ECO:0007669"/>
    <property type="project" value="TreeGrafter"/>
</dbReference>
<comment type="similarity">
    <text evidence="1 13 14">Belongs to the ATPase B chain family.</text>
</comment>
<evidence type="ECO:0000256" key="10">
    <source>
        <dbReference type="ARBA" id="ARBA00023310"/>
    </source>
</evidence>
<dbReference type="GO" id="GO:0012505">
    <property type="term" value="C:endomembrane system"/>
    <property type="evidence" value="ECO:0007669"/>
    <property type="project" value="UniProtKB-SubCell"/>
</dbReference>
<evidence type="ECO:0000256" key="2">
    <source>
        <dbReference type="ARBA" id="ARBA00022448"/>
    </source>
</evidence>
<evidence type="ECO:0000256" key="4">
    <source>
        <dbReference type="ARBA" id="ARBA00022547"/>
    </source>
</evidence>
<comment type="caution">
    <text evidence="16">The sequence shown here is derived from an EMBL/GenBank/DDBJ whole genome shotgun (WGS) entry which is preliminary data.</text>
</comment>
<dbReference type="PANTHER" id="PTHR33445:SF1">
    <property type="entry name" value="ATP SYNTHASE SUBUNIT B"/>
    <property type="match status" value="1"/>
</dbReference>
<evidence type="ECO:0000256" key="9">
    <source>
        <dbReference type="ARBA" id="ARBA00023136"/>
    </source>
</evidence>
<organism evidence="16 17">
    <name type="scientific">Candidatus Pelethenecus faecipullorum</name>
    <dbReference type="NCBI Taxonomy" id="2840900"/>
    <lineage>
        <taxon>Bacteria</taxon>
        <taxon>Bacillati</taxon>
        <taxon>Mycoplasmatota</taxon>
        <taxon>Mollicutes</taxon>
        <taxon>Candidatus Pelethenecus</taxon>
    </lineage>
</organism>
<keyword evidence="10 13" id="KW-0066">ATP synthesis</keyword>
<evidence type="ECO:0000256" key="13">
    <source>
        <dbReference type="HAMAP-Rule" id="MF_01398"/>
    </source>
</evidence>
<reference evidence="16" key="1">
    <citation type="submission" date="2020-10" db="EMBL/GenBank/DDBJ databases">
        <authorList>
            <person name="Gilroy R."/>
        </authorList>
    </citation>
    <scope>NUCLEOTIDE SEQUENCE</scope>
    <source>
        <strain evidence="16">ChiW17-6978</strain>
    </source>
</reference>
<dbReference type="InterPro" id="IPR002146">
    <property type="entry name" value="ATP_synth_b/b'su_bac/chlpt"/>
</dbReference>
<dbReference type="InterPro" id="IPR050059">
    <property type="entry name" value="ATP_synthase_B_chain"/>
</dbReference>
<keyword evidence="15" id="KW-0175">Coiled coil</keyword>
<feature type="transmembrane region" description="Helical" evidence="13">
    <location>
        <begin position="32"/>
        <end position="51"/>
    </location>
</feature>
<evidence type="ECO:0000256" key="1">
    <source>
        <dbReference type="ARBA" id="ARBA00005513"/>
    </source>
</evidence>
<comment type="subcellular location">
    <subcellularLocation>
        <location evidence="13">Cell membrane</location>
        <topology evidence="13">Single-pass membrane protein</topology>
    </subcellularLocation>
    <subcellularLocation>
        <location evidence="12">Endomembrane system</location>
        <topology evidence="12">Single-pass membrane protein</topology>
    </subcellularLocation>
</comment>
<evidence type="ECO:0000313" key="17">
    <source>
        <dbReference type="Proteomes" id="UP000886758"/>
    </source>
</evidence>